<dbReference type="PANTHER" id="PTHR33884">
    <property type="entry name" value="UPF0410 PROTEIN YMGE"/>
    <property type="match status" value="1"/>
</dbReference>
<comment type="caution">
    <text evidence="8">The sequence shown here is derived from an EMBL/GenBank/DDBJ whole genome shotgun (WGS) entry which is preliminary data.</text>
</comment>
<evidence type="ECO:0000256" key="7">
    <source>
        <dbReference type="SAM" id="Phobius"/>
    </source>
</evidence>
<evidence type="ECO:0000256" key="3">
    <source>
        <dbReference type="ARBA" id="ARBA00022475"/>
    </source>
</evidence>
<evidence type="ECO:0000256" key="2">
    <source>
        <dbReference type="ARBA" id="ARBA00011006"/>
    </source>
</evidence>
<evidence type="ECO:0000256" key="1">
    <source>
        <dbReference type="ARBA" id="ARBA00004651"/>
    </source>
</evidence>
<dbReference type="EMBL" id="JAFFZN010000019">
    <property type="protein sequence ID" value="MBO8187814.1"/>
    <property type="molecule type" value="Genomic_DNA"/>
</dbReference>
<comment type="similarity">
    <text evidence="2">Belongs to the UPF0410 family.</text>
</comment>
<keyword evidence="6 7" id="KW-0472">Membrane</keyword>
<feature type="transmembrane region" description="Helical" evidence="7">
    <location>
        <begin position="66"/>
        <end position="83"/>
    </location>
</feature>
<dbReference type="Proteomes" id="UP001518976">
    <property type="component" value="Unassembled WGS sequence"/>
</dbReference>
<feature type="transmembrane region" description="Helical" evidence="7">
    <location>
        <begin position="6"/>
        <end position="24"/>
    </location>
</feature>
<keyword evidence="9" id="KW-1185">Reference proteome</keyword>
<feature type="transmembrane region" description="Helical" evidence="7">
    <location>
        <begin position="31"/>
        <end position="54"/>
    </location>
</feature>
<evidence type="ECO:0000313" key="9">
    <source>
        <dbReference type="Proteomes" id="UP001518976"/>
    </source>
</evidence>
<gene>
    <name evidence="8" type="ORF">JW592_20445</name>
</gene>
<keyword evidence="4 7" id="KW-0812">Transmembrane</keyword>
<keyword evidence="5 7" id="KW-1133">Transmembrane helix</keyword>
<protein>
    <submittedName>
        <fullName evidence="8">GlsB/YeaQ/YmgE family stress response membrane protein</fullName>
    </submittedName>
</protein>
<comment type="subcellular location">
    <subcellularLocation>
        <location evidence="1">Cell membrane</location>
        <topology evidence="1">Multi-pass membrane protein</topology>
    </subcellularLocation>
</comment>
<accession>A0ABS3WXF8</accession>
<keyword evidence="3" id="KW-1003">Cell membrane</keyword>
<dbReference type="PANTHER" id="PTHR33884:SF3">
    <property type="entry name" value="UPF0410 PROTEIN YMGE"/>
    <property type="match status" value="1"/>
</dbReference>
<evidence type="ECO:0000256" key="6">
    <source>
        <dbReference type="ARBA" id="ARBA00023136"/>
    </source>
</evidence>
<organism evidence="8 9">
    <name type="scientific">Streptomyces spirodelae</name>
    <dbReference type="NCBI Taxonomy" id="2812904"/>
    <lineage>
        <taxon>Bacteria</taxon>
        <taxon>Bacillati</taxon>
        <taxon>Actinomycetota</taxon>
        <taxon>Actinomycetes</taxon>
        <taxon>Kitasatosporales</taxon>
        <taxon>Streptomycetaceae</taxon>
        <taxon>Streptomyces</taxon>
    </lineage>
</organism>
<reference evidence="8 9" key="1">
    <citation type="submission" date="2021-02" db="EMBL/GenBank/DDBJ databases">
        <title>Streptomyces spirodelae sp. nov., isolated from duckweed.</title>
        <authorList>
            <person name="Saimee Y."/>
            <person name="Duangmal K."/>
        </authorList>
    </citation>
    <scope>NUCLEOTIDE SEQUENCE [LARGE SCALE GENOMIC DNA]</scope>
    <source>
        <strain evidence="8 9">DW4-2</strain>
    </source>
</reference>
<dbReference type="InterPro" id="IPR007341">
    <property type="entry name" value="Transgly_assoc"/>
</dbReference>
<name>A0ABS3WXF8_9ACTN</name>
<evidence type="ECO:0000313" key="8">
    <source>
        <dbReference type="EMBL" id="MBO8187814.1"/>
    </source>
</evidence>
<dbReference type="RefSeq" id="WP_209266621.1">
    <property type="nucleotide sequence ID" value="NZ_JAFFZN010000019.1"/>
</dbReference>
<evidence type="ECO:0000256" key="4">
    <source>
        <dbReference type="ARBA" id="ARBA00022692"/>
    </source>
</evidence>
<proteinExistence type="inferred from homology"/>
<evidence type="ECO:0000256" key="5">
    <source>
        <dbReference type="ARBA" id="ARBA00022989"/>
    </source>
</evidence>
<sequence length="91" mass="9105">MDISGLISALIVGVIIGALGRLVLPGRQRVGLVWTVVVGIIAALVGTGIAGAVGVADTRGFDWIELIIQVALAAVGVAALEGARAGGRVHR</sequence>